<keyword evidence="1" id="KW-0732">Signal</keyword>
<keyword evidence="3" id="KW-1185">Reference proteome</keyword>
<sequence length="113" mass="12576">MRTLLPSAALLLLSAHATAQPVAVPSDPRAKYEALAVTRKPNGLVEILTRRDGPSGISFSIREIDCRANRFRYLGEGDTREQAERRTKRDTMGPLTEQSISTYISQFACRNAR</sequence>
<dbReference type="RefSeq" id="WP_209381554.1">
    <property type="nucleotide sequence ID" value="NZ_JAGIZB010000030.1"/>
</dbReference>
<evidence type="ECO:0000313" key="2">
    <source>
        <dbReference type="EMBL" id="MBP0447283.1"/>
    </source>
</evidence>
<evidence type="ECO:0000313" key="3">
    <source>
        <dbReference type="Proteomes" id="UP000681594"/>
    </source>
</evidence>
<comment type="caution">
    <text evidence="2">The sequence shown here is derived from an EMBL/GenBank/DDBJ whole genome shotgun (WGS) entry which is preliminary data.</text>
</comment>
<feature type="signal peptide" evidence="1">
    <location>
        <begin position="1"/>
        <end position="19"/>
    </location>
</feature>
<name>A0ABS4AJS0_9PROT</name>
<dbReference type="Proteomes" id="UP000681594">
    <property type="component" value="Unassembled WGS sequence"/>
</dbReference>
<feature type="chain" id="PRO_5045520813" evidence="1">
    <location>
        <begin position="20"/>
        <end position="113"/>
    </location>
</feature>
<dbReference type="EMBL" id="JAGIZB010000030">
    <property type="protein sequence ID" value="MBP0447283.1"/>
    <property type="molecule type" value="Genomic_DNA"/>
</dbReference>
<gene>
    <name evidence="2" type="ORF">J8J14_21150</name>
</gene>
<accession>A0ABS4AJS0</accession>
<organism evidence="2 3">
    <name type="scientific">Pararoseomonas baculiformis</name>
    <dbReference type="NCBI Taxonomy" id="2820812"/>
    <lineage>
        <taxon>Bacteria</taxon>
        <taxon>Pseudomonadati</taxon>
        <taxon>Pseudomonadota</taxon>
        <taxon>Alphaproteobacteria</taxon>
        <taxon>Acetobacterales</taxon>
        <taxon>Acetobacteraceae</taxon>
        <taxon>Pararoseomonas</taxon>
    </lineage>
</organism>
<evidence type="ECO:0000256" key="1">
    <source>
        <dbReference type="SAM" id="SignalP"/>
    </source>
</evidence>
<proteinExistence type="predicted"/>
<reference evidence="2 3" key="1">
    <citation type="submission" date="2021-03" db="EMBL/GenBank/DDBJ databases">
        <authorList>
            <person name="So Y."/>
        </authorList>
    </citation>
    <scope>NUCLEOTIDE SEQUENCE [LARGE SCALE GENOMIC DNA]</scope>
    <source>
        <strain evidence="2 3">SSH11</strain>
    </source>
</reference>
<protein>
    <submittedName>
        <fullName evidence="2">Uncharacterized protein</fullName>
    </submittedName>
</protein>